<dbReference type="SUPFAM" id="SSF55469">
    <property type="entry name" value="FMN-dependent nitroreductase-like"/>
    <property type="match status" value="1"/>
</dbReference>
<evidence type="ECO:0000313" key="2">
    <source>
        <dbReference type="EMBL" id="SOB58264.1"/>
    </source>
</evidence>
<keyword evidence="3" id="KW-1185">Reference proteome</keyword>
<dbReference type="Proteomes" id="UP000219215">
    <property type="component" value="Chromosome DPRO"/>
</dbReference>
<dbReference type="GO" id="GO:0008641">
    <property type="term" value="F:ubiquitin-like modifier activating enzyme activity"/>
    <property type="evidence" value="ECO:0007669"/>
    <property type="project" value="InterPro"/>
</dbReference>
<dbReference type="Gene3D" id="3.40.109.10">
    <property type="entry name" value="NADH Oxidase"/>
    <property type="match status" value="2"/>
</dbReference>
<reference evidence="3" key="1">
    <citation type="submission" date="2017-09" db="EMBL/GenBank/DDBJ databases">
        <authorList>
            <person name="Regsiter A."/>
            <person name="William W."/>
        </authorList>
    </citation>
    <scope>NUCLEOTIDE SEQUENCE [LARGE SCALE GENOMIC DNA]</scope>
    <source>
        <strain evidence="3">500-1</strain>
    </source>
</reference>
<dbReference type="AlphaFoldDB" id="A0A2C8F792"/>
<dbReference type="InterPro" id="IPR000415">
    <property type="entry name" value="Nitroreductase-like"/>
</dbReference>
<dbReference type="PANTHER" id="PTHR43267:SF1">
    <property type="entry name" value="TRNA THREONYLCARBAMOYLADENOSINE DEHYDRATASE"/>
    <property type="match status" value="1"/>
</dbReference>
<dbReference type="CDD" id="cd01483">
    <property type="entry name" value="E1_enzyme_family"/>
    <property type="match status" value="1"/>
</dbReference>
<dbReference type="GO" id="GO:0016491">
    <property type="term" value="F:oxidoreductase activity"/>
    <property type="evidence" value="ECO:0007669"/>
    <property type="project" value="InterPro"/>
</dbReference>
<organism evidence="2 3">
    <name type="scientific">Pseudodesulfovibrio profundus</name>
    <dbReference type="NCBI Taxonomy" id="57320"/>
    <lineage>
        <taxon>Bacteria</taxon>
        <taxon>Pseudomonadati</taxon>
        <taxon>Thermodesulfobacteriota</taxon>
        <taxon>Desulfovibrionia</taxon>
        <taxon>Desulfovibrionales</taxon>
        <taxon>Desulfovibrionaceae</taxon>
    </lineage>
</organism>
<dbReference type="EMBL" id="LT907975">
    <property type="protein sequence ID" value="SOB58264.1"/>
    <property type="molecule type" value="Genomic_DNA"/>
</dbReference>
<dbReference type="Pfam" id="PF00899">
    <property type="entry name" value="ThiF"/>
    <property type="match status" value="1"/>
</dbReference>
<dbReference type="GO" id="GO:0061504">
    <property type="term" value="P:cyclic threonylcarbamoyladenosine biosynthetic process"/>
    <property type="evidence" value="ECO:0007669"/>
    <property type="project" value="TreeGrafter"/>
</dbReference>
<dbReference type="InterPro" id="IPR000594">
    <property type="entry name" value="ThiF_NAD_FAD-bd"/>
</dbReference>
<dbReference type="KEGG" id="pprf:DPRO_1371"/>
<dbReference type="InterPro" id="IPR045886">
    <property type="entry name" value="ThiF/MoeB/HesA"/>
</dbReference>
<sequence length="669" mass="74397">MSDSTKQILEAYSLNSAGAYHETAFCRNLGLLNANEMARLKDATVAVAGLGGVGGGHLIALARTGIGRFKVADFDRFDPVNINRQYGAQVADFGREKLAAMVDNVRQVNPYLDITTYPEGITPDNVDDFLDGVDLVVDGLDFFVLDIRRMVFTRAVELGIPVVTAGPMGFSSALLVFAPGGMTFDQYFDISDDDPYMDKVIKFAAGLAPRPTHVRYIDMDFVDLLEKRGPSLGAACWLCSSLTATEAVRIITGRKAVKKTPYYLQFDPYLRKLVKGRLWGGNRHPLQRAKIWLIKNYLLDRNTIVGPVKPEEPSAEAPFKTKTDYIIRAGMQAPSGDNVQPWRFKQDDTGVDIFMESAADDSLFNVQQAATIVACGAAVENMTIAAGACGLGARVNWMPTSHPEHVARLAFSPDDHAGESVLHDVIWRRVTNRKPYSTRAVEAGVWQRMQETIEDCPGVSLQWINDKQQLKDFSQAVFWADRIRTEHRGLHEHLMKMIRFSRTEAETTRDGLPLKNLEAGMAGEQFMKATRPWKVMSALNTVGVGRMVAMHSAMGIRKSGGVGFLSVDSTDTASLLEAGRALERIWLTFTHNGIRFQPAAAPALFRLRWLLEGPESFSDKHQHLLEKVWPVCDDLFPGFYGTNPVLFFRVGFGRGIKYGTYRRPLESFL</sequence>
<dbReference type="Gene3D" id="3.40.50.720">
    <property type="entry name" value="NAD(P)-binding Rossmann-like Domain"/>
    <property type="match status" value="1"/>
</dbReference>
<dbReference type="PANTHER" id="PTHR43267">
    <property type="entry name" value="TRNA THREONYLCARBAMOYLADENOSINE DEHYDRATASE"/>
    <property type="match status" value="1"/>
</dbReference>
<name>A0A2C8F792_9BACT</name>
<proteinExistence type="predicted"/>
<dbReference type="NCBIfam" id="NF006077">
    <property type="entry name" value="PRK08223.1"/>
    <property type="match status" value="1"/>
</dbReference>
<dbReference type="InterPro" id="IPR035985">
    <property type="entry name" value="Ubiquitin-activating_enz"/>
</dbReference>
<evidence type="ECO:0000313" key="3">
    <source>
        <dbReference type="Proteomes" id="UP000219215"/>
    </source>
</evidence>
<gene>
    <name evidence="2" type="ORF">DPRO_1371</name>
</gene>
<protein>
    <submittedName>
        <fullName evidence="2">UBA/THIF-type NAD/FAD binding protein</fullName>
    </submittedName>
</protein>
<dbReference type="SUPFAM" id="SSF69572">
    <property type="entry name" value="Activating enzymes of the ubiquitin-like proteins"/>
    <property type="match status" value="1"/>
</dbReference>
<feature type="domain" description="THIF-type NAD/FAD binding fold" evidence="1">
    <location>
        <begin position="27"/>
        <end position="269"/>
    </location>
</feature>
<evidence type="ECO:0000259" key="1">
    <source>
        <dbReference type="Pfam" id="PF00899"/>
    </source>
</evidence>
<dbReference type="RefSeq" id="WP_173806757.1">
    <property type="nucleotide sequence ID" value="NZ_LT907975.1"/>
</dbReference>
<dbReference type="GO" id="GO:0061503">
    <property type="term" value="F:tRNA threonylcarbamoyladenosine dehydratase"/>
    <property type="evidence" value="ECO:0007669"/>
    <property type="project" value="TreeGrafter"/>
</dbReference>
<accession>A0A2C8F792</accession>